<evidence type="ECO:0000313" key="2">
    <source>
        <dbReference type="EMBL" id="CCF58243.1"/>
    </source>
</evidence>
<dbReference type="FunCoup" id="H2AV43">
    <property type="interactions" value="35"/>
</dbReference>
<keyword evidence="1" id="KW-0175">Coiled coil</keyword>
<feature type="coiled-coil region" evidence="1">
    <location>
        <begin position="194"/>
        <end position="221"/>
    </location>
</feature>
<keyword evidence="3" id="KW-1185">Reference proteome</keyword>
<dbReference type="GeneID" id="13882743"/>
<reference evidence="2 3" key="1">
    <citation type="journal article" date="2011" name="Proc. Natl. Acad. Sci. U.S.A.">
        <title>Evolutionary erosion of yeast sex chromosomes by mating-type switching accidents.</title>
        <authorList>
            <person name="Gordon J.L."/>
            <person name="Armisen D."/>
            <person name="Proux-Wera E."/>
            <person name="Oheigeartaigh S.S."/>
            <person name="Byrne K.P."/>
            <person name="Wolfe K.H."/>
        </authorList>
    </citation>
    <scope>NUCLEOTIDE SEQUENCE [LARGE SCALE GENOMIC DNA]</scope>
    <source>
        <strain evidence="3">ATCC 22294 / BCRC 22015 / CBS 2517 / CECT 1963 / NBRC 1671 / NRRL Y-8276</strain>
    </source>
</reference>
<organism evidence="2 3">
    <name type="scientific">Kazachstania africana (strain ATCC 22294 / BCRC 22015 / CBS 2517 / CECT 1963 / NBRC 1671 / NRRL Y-8276)</name>
    <name type="common">Yeast</name>
    <name type="synonym">Kluyveromyces africanus</name>
    <dbReference type="NCBI Taxonomy" id="1071382"/>
    <lineage>
        <taxon>Eukaryota</taxon>
        <taxon>Fungi</taxon>
        <taxon>Dikarya</taxon>
        <taxon>Ascomycota</taxon>
        <taxon>Saccharomycotina</taxon>
        <taxon>Saccharomycetes</taxon>
        <taxon>Saccharomycetales</taxon>
        <taxon>Saccharomycetaceae</taxon>
        <taxon>Kazachstania</taxon>
    </lineage>
</organism>
<name>H2AV43_KAZAF</name>
<evidence type="ECO:0000313" key="3">
    <source>
        <dbReference type="Proteomes" id="UP000005220"/>
    </source>
</evidence>
<dbReference type="KEGG" id="kaf:KAFR_0E00890"/>
<accession>H2AV43</accession>
<dbReference type="Proteomes" id="UP000005220">
    <property type="component" value="Chromosome 5"/>
</dbReference>
<dbReference type="EMBL" id="HE650825">
    <property type="protein sequence ID" value="CCF58243.1"/>
    <property type="molecule type" value="Genomic_DNA"/>
</dbReference>
<dbReference type="RefSeq" id="XP_003957378.1">
    <property type="nucleotide sequence ID" value="XM_003957329.1"/>
</dbReference>
<dbReference type="HOGENOM" id="CLU_1078031_0_0_1"/>
<protein>
    <submittedName>
        <fullName evidence="2">Uncharacterized protein</fullName>
    </submittedName>
</protein>
<dbReference type="Pfam" id="PF17242">
    <property type="entry name" value="DUF5315"/>
    <property type="match status" value="1"/>
</dbReference>
<dbReference type="eggNOG" id="ENOG502S5CE">
    <property type="taxonomic scope" value="Eukaryota"/>
</dbReference>
<dbReference type="AlphaFoldDB" id="H2AV43"/>
<gene>
    <name evidence="2" type="primary">KAFR0E00890</name>
    <name evidence="2" type="ORF">KAFR_0E00890</name>
</gene>
<dbReference type="InParanoid" id="H2AV43"/>
<evidence type="ECO:0000256" key="1">
    <source>
        <dbReference type="SAM" id="Coils"/>
    </source>
</evidence>
<dbReference type="OrthoDB" id="4065597at2759"/>
<sequence length="279" mass="32142">MEEISRTSSVKRIYTTNEDDISNVDEELDYEDEEFNEDEFNDEVGYLDIPRTLPKTDIFAEQHLGLLRSQIPRTQSLSSSYPKGSPFRNLSSTSGRTGSLYTDMEYSNFEGLFDAKLTRTISSNGQIKRMNTRNSYRHRNTLNTSKLETRPNIDGQDKLCLELRGLEEVKRSANETSIYDGFPEGFEDKLFHLRQTHSKLIQILRDRNVRLEEEKRRLITANTITHVISTHTASSTMDESVNTSTAIKALSKPNRVEMNTITDEYKYAMELAKTLKDLE</sequence>
<proteinExistence type="predicted"/>